<reference evidence="1" key="1">
    <citation type="submission" date="2010-05" db="EMBL/GenBank/DDBJ databases">
        <title>The draft genome of Desulfonatronospira thiodismutans ASO3-1.</title>
        <authorList>
            <consortium name="US DOE Joint Genome Institute (JGI-PGF)"/>
            <person name="Lucas S."/>
            <person name="Copeland A."/>
            <person name="Lapidus A."/>
            <person name="Cheng J.-F."/>
            <person name="Bruce D."/>
            <person name="Goodwin L."/>
            <person name="Pitluck S."/>
            <person name="Chertkov O."/>
            <person name="Brettin T."/>
            <person name="Detter J.C."/>
            <person name="Han C."/>
            <person name="Land M.L."/>
            <person name="Hauser L."/>
            <person name="Kyrpides N."/>
            <person name="Mikhailova N."/>
            <person name="Muyzer G."/>
            <person name="Woyke T."/>
        </authorList>
    </citation>
    <scope>NUCLEOTIDE SEQUENCE [LARGE SCALE GENOMIC DNA]</scope>
    <source>
        <strain evidence="1">ASO3-1</strain>
    </source>
</reference>
<keyword evidence="2" id="KW-1185">Reference proteome</keyword>
<dbReference type="EMBL" id="ACJN02000003">
    <property type="protein sequence ID" value="EFI33611.1"/>
    <property type="molecule type" value="Genomic_DNA"/>
</dbReference>
<dbReference type="AlphaFoldDB" id="D6SSE5"/>
<evidence type="ECO:0000313" key="1">
    <source>
        <dbReference type="EMBL" id="EFI33611.1"/>
    </source>
</evidence>
<evidence type="ECO:0000313" key="2">
    <source>
        <dbReference type="Proteomes" id="UP000005496"/>
    </source>
</evidence>
<proteinExistence type="predicted"/>
<name>D6SSE5_9BACT</name>
<accession>D6SSE5</accession>
<dbReference type="RefSeq" id="WP_008870961.1">
    <property type="nucleotide sequence ID" value="NZ_ACJN02000003.1"/>
</dbReference>
<dbReference type="OrthoDB" id="5470971at2"/>
<dbReference type="eggNOG" id="ENOG50340SP">
    <property type="taxonomic scope" value="Bacteria"/>
</dbReference>
<organism evidence="1 2">
    <name type="scientific">Desulfonatronospira thiodismutans ASO3-1</name>
    <dbReference type="NCBI Taxonomy" id="555779"/>
    <lineage>
        <taxon>Bacteria</taxon>
        <taxon>Pseudomonadati</taxon>
        <taxon>Thermodesulfobacteriota</taxon>
        <taxon>Desulfovibrionia</taxon>
        <taxon>Desulfovibrionales</taxon>
        <taxon>Desulfonatronovibrionaceae</taxon>
        <taxon>Desulfonatronospira</taxon>
    </lineage>
</organism>
<sequence>MELNIVAPEQELPLERAYVVNMSIKSFKGRKNVEVHLFRGHWDPEELQSYDWTKILGKSLQEMEDGEKDAVRAIMEAFTRRERDHLVQYLQNRYAGRLTVINSAALPFPVPSGVVPLADMPEDENMGRIRLDKVPNYSLDFAVHGFYDLSAHPPILRDEEP</sequence>
<dbReference type="Proteomes" id="UP000005496">
    <property type="component" value="Unassembled WGS sequence"/>
</dbReference>
<gene>
    <name evidence="1" type="ORF">Dthio_PD0946</name>
</gene>
<comment type="caution">
    <text evidence="1">The sequence shown here is derived from an EMBL/GenBank/DDBJ whole genome shotgun (WGS) entry which is preliminary data.</text>
</comment>
<protein>
    <submittedName>
        <fullName evidence="1">Uncharacterized protein</fullName>
    </submittedName>
</protein>